<reference evidence="6" key="1">
    <citation type="submission" date="2011-08" db="EMBL/GenBank/DDBJ databases">
        <title>The draft genome of Latimeria chalumnae.</title>
        <authorList>
            <person name="Di Palma F."/>
            <person name="Alfoldi J."/>
            <person name="Johnson J."/>
            <person name="Berlin A."/>
            <person name="Gnerre S."/>
            <person name="Jaffe D."/>
            <person name="MacCallum I."/>
            <person name="Young S."/>
            <person name="Walker B.J."/>
            <person name="Lander E."/>
            <person name="Lindblad-Toh K."/>
        </authorList>
    </citation>
    <scope>NUCLEOTIDE SEQUENCE [LARGE SCALE GENOMIC DNA]</scope>
    <source>
        <strain evidence="6">Wild caught</strain>
    </source>
</reference>
<dbReference type="GeneID" id="102364945"/>
<dbReference type="GO" id="GO:0006139">
    <property type="term" value="P:nucleobase-containing compound metabolic process"/>
    <property type="evidence" value="ECO:0007669"/>
    <property type="project" value="InterPro"/>
</dbReference>
<dbReference type="InterPro" id="IPR007858">
    <property type="entry name" value="Dpy-30_motif"/>
</dbReference>
<evidence type="ECO:0000313" key="5">
    <source>
        <dbReference type="Ensembl" id="ENSLACP00000020688.2"/>
    </source>
</evidence>
<evidence type="ECO:0000256" key="1">
    <source>
        <dbReference type="ARBA" id="ARBA00022679"/>
    </source>
</evidence>
<evidence type="ECO:0000256" key="3">
    <source>
        <dbReference type="ARBA" id="ARBA00022777"/>
    </source>
</evidence>
<dbReference type="InterPro" id="IPR027417">
    <property type="entry name" value="P-loop_NTPase"/>
</dbReference>
<evidence type="ECO:0000256" key="4">
    <source>
        <dbReference type="SAM" id="Coils"/>
    </source>
</evidence>
<dbReference type="FunCoup" id="H3BFL7">
    <property type="interactions" value="858"/>
</dbReference>
<dbReference type="OMA" id="HAYVITP"/>
<dbReference type="EMBL" id="AFYH01024618">
    <property type="status" value="NOT_ANNOTATED_CDS"/>
    <property type="molecule type" value="Genomic_DNA"/>
</dbReference>
<evidence type="ECO:0000256" key="2">
    <source>
        <dbReference type="ARBA" id="ARBA00022741"/>
    </source>
</evidence>
<feature type="coiled-coil region" evidence="4">
    <location>
        <begin position="393"/>
        <end position="435"/>
    </location>
</feature>
<dbReference type="AlphaFoldDB" id="H3BFL7"/>
<organism evidence="5 6">
    <name type="scientific">Latimeria chalumnae</name>
    <name type="common">Coelacanth</name>
    <dbReference type="NCBI Taxonomy" id="7897"/>
    <lineage>
        <taxon>Eukaryota</taxon>
        <taxon>Metazoa</taxon>
        <taxon>Chordata</taxon>
        <taxon>Craniata</taxon>
        <taxon>Vertebrata</taxon>
        <taxon>Euteleostomi</taxon>
        <taxon>Coelacanthiformes</taxon>
        <taxon>Coelacanthidae</taxon>
        <taxon>Latimeria</taxon>
    </lineage>
</organism>
<dbReference type="InterPro" id="IPR000850">
    <property type="entry name" value="Adenylat/UMP-CMP_kin"/>
</dbReference>
<keyword evidence="4" id="KW-0175">Coiled coil</keyword>
<dbReference type="HOGENOM" id="CLU_015567_1_0_1"/>
<dbReference type="Proteomes" id="UP000008672">
    <property type="component" value="Unassembled WGS sequence"/>
</dbReference>
<keyword evidence="2" id="KW-0547">Nucleotide-binding</keyword>
<accession>H3BFL7</accession>
<sequence>MSEEPTTPTVKSKRVFINHIDTYTAKNVGKYLSKCVVGASLEEPEEEEEEEEKGVFYVGKPKEGLYQIVGTLSKSDSTKPDFALETYENCTREELKEILCQCDVIIYNIIDNKDQIEEAAWAVTALHAELMNFANVKIFILVSTVLTWSRSKALDPDDPEIPFTEDDYRRRRPHPNFKEHISAEKIVIKLGKTKKQKLSTYVVASGVVYGMEEEIFHFFFKLAWLGNIPALPVFAPGTNCIPTIHVNDLAGVIQNVADQAPRTRYLVAVDDSKNTLEELVKCISKNLGPGKVHQITKESSLLSSELLQNSIDHLLVNLRMEAVFIKENFNISWVAETGMVDNIELVIKEFRSSRSLLPVRICILGPPAVGKSTVTEKLFKHYKLHHLKVTEIITEAIEKLEKLAVRKDEGEEQEEEEEELMHEEAQELLDTIKENMEQNGGHVDDQYVIKFVREKLKSMQCQNQGYILDGFPETYEQAKEVFNDEEEEEMEEARSKVPIFDKSIIPECVISLDASDGFLKNRVMNLPESVAAGSQYTQDLFLRRLHLFREMNSEDETVLNYFDELEIHPEHIAVSRVDDPEYKPIVEQIIKIIGEPRNYGLTPEEQEELDRKAAEERLAQEAAEWTEHECREAEEAAQRLKNWEEWNKRLEEIKRQEHELLEAQSIPLRNYLMKNVMPVLTQGLMECCKARPDDPVDFLAEYLFKNNPEIE</sequence>
<keyword evidence="3" id="KW-0418">Kinase</keyword>
<feature type="coiled-coil region" evidence="4">
    <location>
        <begin position="604"/>
        <end position="653"/>
    </location>
</feature>
<dbReference type="Gene3D" id="3.40.50.720">
    <property type="entry name" value="NAD(P)-binding Rossmann-like Domain"/>
    <property type="match status" value="1"/>
</dbReference>
<dbReference type="Ensembl" id="ENSLACT00000020828.2">
    <property type="protein sequence ID" value="ENSLACP00000020688.2"/>
    <property type="gene ID" value="ENSLACG00000018178.2"/>
</dbReference>
<dbReference type="Pfam" id="PF05186">
    <property type="entry name" value="Dpy-30"/>
    <property type="match status" value="1"/>
</dbReference>
<dbReference type="KEGG" id="lcm:102364945"/>
<dbReference type="InterPro" id="IPR047499">
    <property type="entry name" value="DD_AK7"/>
</dbReference>
<dbReference type="OrthoDB" id="10262413at2759"/>
<dbReference type="CDD" id="cd01428">
    <property type="entry name" value="ADK"/>
    <property type="match status" value="1"/>
</dbReference>
<dbReference type="STRING" id="7897.ENSLACP00000020688"/>
<dbReference type="EMBL" id="AFYH01024617">
    <property type="status" value="NOT_ANNOTATED_CDS"/>
    <property type="molecule type" value="Genomic_DNA"/>
</dbReference>
<dbReference type="CDD" id="cd22967">
    <property type="entry name" value="DD_AK7"/>
    <property type="match status" value="1"/>
</dbReference>
<dbReference type="Pfam" id="PF00406">
    <property type="entry name" value="ADK"/>
    <property type="match status" value="1"/>
</dbReference>
<keyword evidence="1" id="KW-0808">Transferase</keyword>
<reference evidence="5" key="3">
    <citation type="submission" date="2025-09" db="UniProtKB">
        <authorList>
            <consortium name="Ensembl"/>
        </authorList>
    </citation>
    <scope>IDENTIFICATION</scope>
</reference>
<name>H3BFL7_LATCH</name>
<dbReference type="SUPFAM" id="SSF51735">
    <property type="entry name" value="NAD(P)-binding Rossmann-fold domains"/>
    <property type="match status" value="1"/>
</dbReference>
<evidence type="ECO:0000313" key="6">
    <source>
        <dbReference type="Proteomes" id="UP000008672"/>
    </source>
</evidence>
<dbReference type="GO" id="GO:0019205">
    <property type="term" value="F:nucleobase-containing compound kinase activity"/>
    <property type="evidence" value="ECO:0007669"/>
    <property type="project" value="InterPro"/>
</dbReference>
<dbReference type="CTD" id="504040"/>
<proteinExistence type="predicted"/>
<gene>
    <name evidence="5" type="primary">AK7</name>
</gene>
<protein>
    <submittedName>
        <fullName evidence="5">Adenylate kinase 7</fullName>
    </submittedName>
</protein>
<dbReference type="InParanoid" id="H3BFL7"/>
<dbReference type="GO" id="GO:0005524">
    <property type="term" value="F:ATP binding"/>
    <property type="evidence" value="ECO:0007669"/>
    <property type="project" value="InterPro"/>
</dbReference>
<dbReference type="GeneTree" id="ENSGT00390000015102"/>
<dbReference type="PANTHER" id="PTHR23359">
    <property type="entry name" value="NUCLEOTIDE KINASE"/>
    <property type="match status" value="1"/>
</dbReference>
<keyword evidence="6" id="KW-1185">Reference proteome</keyword>
<dbReference type="SUPFAM" id="SSF52540">
    <property type="entry name" value="P-loop containing nucleoside triphosphate hydrolases"/>
    <property type="match status" value="1"/>
</dbReference>
<reference evidence="5" key="2">
    <citation type="submission" date="2025-08" db="UniProtKB">
        <authorList>
            <consortium name="Ensembl"/>
        </authorList>
    </citation>
    <scope>IDENTIFICATION</scope>
</reference>
<dbReference type="Gene3D" id="3.40.50.300">
    <property type="entry name" value="P-loop containing nucleotide triphosphate hydrolases"/>
    <property type="match status" value="1"/>
</dbReference>
<dbReference type="eggNOG" id="KOG3078">
    <property type="taxonomic scope" value="Eukaryota"/>
</dbReference>
<dbReference type="Gene3D" id="1.20.890.10">
    <property type="entry name" value="cAMP-dependent protein kinase regulatory subunit, dimerization-anchoring domain"/>
    <property type="match status" value="1"/>
</dbReference>
<dbReference type="InterPro" id="IPR036291">
    <property type="entry name" value="NAD(P)-bd_dom_sf"/>
</dbReference>